<feature type="region of interest" description="Disordered" evidence="1">
    <location>
        <begin position="1"/>
        <end position="24"/>
    </location>
</feature>
<sequence>MAADSGCGQHHRAHRGRSRPDQGTVGRVHSVCFVASGCLHHLCHHGSIVHLHQSSGN</sequence>
<name>A0A7J7Z8D6_MYOMY</name>
<evidence type="ECO:0000256" key="1">
    <source>
        <dbReference type="SAM" id="MobiDB-lite"/>
    </source>
</evidence>
<protein>
    <submittedName>
        <fullName evidence="2">Solute carrier family 15 member 1</fullName>
    </submittedName>
</protein>
<dbReference type="EMBL" id="JABWUV010000003">
    <property type="protein sequence ID" value="KAF6370533.1"/>
    <property type="molecule type" value="Genomic_DNA"/>
</dbReference>
<reference evidence="2 3" key="1">
    <citation type="journal article" date="2020" name="Nature">
        <title>Six reference-quality genomes reveal evolution of bat adaptations.</title>
        <authorList>
            <person name="Jebb D."/>
            <person name="Huang Z."/>
            <person name="Pippel M."/>
            <person name="Hughes G.M."/>
            <person name="Lavrichenko K."/>
            <person name="Devanna P."/>
            <person name="Winkler S."/>
            <person name="Jermiin L.S."/>
            <person name="Skirmuntt E.C."/>
            <person name="Katzourakis A."/>
            <person name="Burkitt-Gray L."/>
            <person name="Ray D.A."/>
            <person name="Sullivan K.A.M."/>
            <person name="Roscito J.G."/>
            <person name="Kirilenko B.M."/>
            <person name="Davalos L.M."/>
            <person name="Corthals A.P."/>
            <person name="Power M.L."/>
            <person name="Jones G."/>
            <person name="Ransome R.D."/>
            <person name="Dechmann D.K.N."/>
            <person name="Locatelli A.G."/>
            <person name="Puechmaille S.J."/>
            <person name="Fedrigo O."/>
            <person name="Jarvis E.D."/>
            <person name="Hiller M."/>
            <person name="Vernes S.C."/>
            <person name="Myers E.W."/>
            <person name="Teeling E.C."/>
        </authorList>
    </citation>
    <scope>NUCLEOTIDE SEQUENCE [LARGE SCALE GENOMIC DNA]</scope>
    <source>
        <strain evidence="2">MMyoMyo1</strain>
        <tissue evidence="2">Flight muscle</tissue>
    </source>
</reference>
<evidence type="ECO:0000313" key="2">
    <source>
        <dbReference type="EMBL" id="KAF6370533.1"/>
    </source>
</evidence>
<proteinExistence type="predicted"/>
<dbReference type="AlphaFoldDB" id="A0A7J7Z8D6"/>
<comment type="caution">
    <text evidence="2">The sequence shown here is derived from an EMBL/GenBank/DDBJ whole genome shotgun (WGS) entry which is preliminary data.</text>
</comment>
<dbReference type="Proteomes" id="UP000527355">
    <property type="component" value="Unassembled WGS sequence"/>
</dbReference>
<gene>
    <name evidence="2" type="ORF">mMyoMyo1_017565</name>
</gene>
<evidence type="ECO:0000313" key="3">
    <source>
        <dbReference type="Proteomes" id="UP000527355"/>
    </source>
</evidence>
<keyword evidence="3" id="KW-1185">Reference proteome</keyword>
<organism evidence="2 3">
    <name type="scientific">Myotis myotis</name>
    <name type="common">Greater mouse-eared bat</name>
    <name type="synonym">Vespertilio myotis</name>
    <dbReference type="NCBI Taxonomy" id="51298"/>
    <lineage>
        <taxon>Eukaryota</taxon>
        <taxon>Metazoa</taxon>
        <taxon>Chordata</taxon>
        <taxon>Craniata</taxon>
        <taxon>Vertebrata</taxon>
        <taxon>Euteleostomi</taxon>
        <taxon>Mammalia</taxon>
        <taxon>Eutheria</taxon>
        <taxon>Laurasiatheria</taxon>
        <taxon>Chiroptera</taxon>
        <taxon>Yangochiroptera</taxon>
        <taxon>Vespertilionidae</taxon>
        <taxon>Myotis</taxon>
    </lineage>
</organism>
<accession>A0A7J7Z8D6</accession>